<name>W6MEC4_9GAMM</name>
<dbReference type="AlphaFoldDB" id="W6MEC4"/>
<evidence type="ECO:0000313" key="3">
    <source>
        <dbReference type="Proteomes" id="UP000035760"/>
    </source>
</evidence>
<reference evidence="2" key="2">
    <citation type="submission" date="2014-03" db="EMBL/GenBank/DDBJ databases">
        <title>Candidatus Competibacter-lineage genomes retrieved from metagenomes reveal functional metabolic diversity.</title>
        <authorList>
            <person name="McIlroy S.J."/>
            <person name="Albertsen M."/>
            <person name="Andresen E.K."/>
            <person name="Saunders A.M."/>
            <person name="Kristiansen R."/>
            <person name="Stokholm-Bjerregaard M."/>
            <person name="Nielsen K.L."/>
            <person name="Nielsen P.H."/>
        </authorList>
    </citation>
    <scope>NUCLEOTIDE SEQUENCE</scope>
    <source>
        <strain evidence="2">Run_A_D11</strain>
    </source>
</reference>
<proteinExistence type="predicted"/>
<dbReference type="EMBL" id="CBTJ020000108">
    <property type="protein sequence ID" value="CDI04368.1"/>
    <property type="molecule type" value="Genomic_DNA"/>
</dbReference>
<dbReference type="STRING" id="1400863.BN873_950051"/>
<dbReference type="RefSeq" id="WP_048676549.1">
    <property type="nucleotide sequence ID" value="NZ_CBTJ020000108.1"/>
</dbReference>
<sequence>MSLFRHIAACLGPDEQVSFQLRCDGAQLTVLVLPQLKASSPTDPDQHALHTALAYPLIVRGTADDLDQSLWATLTTYASQRRALHTSDQTLTALAAVVQQTQQTVERRRAGAAVGGGAGAPPPNALPAATPPAAFETTNPDSLF</sequence>
<keyword evidence="3" id="KW-1185">Reference proteome</keyword>
<accession>W6MEC4</accession>
<dbReference type="InterPro" id="IPR022273">
    <property type="entry name" value="PRTRC_protein-E"/>
</dbReference>
<evidence type="ECO:0008006" key="4">
    <source>
        <dbReference type="Google" id="ProtNLM"/>
    </source>
</evidence>
<evidence type="ECO:0000313" key="2">
    <source>
        <dbReference type="EMBL" id="CDI04368.1"/>
    </source>
</evidence>
<feature type="region of interest" description="Disordered" evidence="1">
    <location>
        <begin position="107"/>
        <end position="144"/>
    </location>
</feature>
<comment type="caution">
    <text evidence="2">The sequence shown here is derived from an EMBL/GenBank/DDBJ whole genome shotgun (WGS) entry which is preliminary data.</text>
</comment>
<reference evidence="2" key="1">
    <citation type="submission" date="2013-07" db="EMBL/GenBank/DDBJ databases">
        <authorList>
            <person name="McIlroy S."/>
        </authorList>
    </citation>
    <scope>NUCLEOTIDE SEQUENCE [LARGE SCALE GENOMIC DNA]</scope>
    <source>
        <strain evidence="2">Run_A_D11</strain>
    </source>
</reference>
<dbReference type="Proteomes" id="UP000035760">
    <property type="component" value="Unassembled WGS sequence"/>
</dbReference>
<protein>
    <recommendedName>
        <fullName evidence="4">PRTRC system protein E</fullName>
    </recommendedName>
</protein>
<dbReference type="NCBIfam" id="TIGR03741">
    <property type="entry name" value="PRTRC_E"/>
    <property type="match status" value="1"/>
</dbReference>
<evidence type="ECO:0000256" key="1">
    <source>
        <dbReference type="SAM" id="MobiDB-lite"/>
    </source>
</evidence>
<organism evidence="2 3">
    <name type="scientific">Candidatus Competibacter denitrificans Run_A_D11</name>
    <dbReference type="NCBI Taxonomy" id="1400863"/>
    <lineage>
        <taxon>Bacteria</taxon>
        <taxon>Pseudomonadati</taxon>
        <taxon>Pseudomonadota</taxon>
        <taxon>Gammaproteobacteria</taxon>
        <taxon>Candidatus Competibacteraceae</taxon>
        <taxon>Candidatus Competibacter</taxon>
    </lineage>
</organism>
<gene>
    <name evidence="2" type="ORF">BN873_950051</name>
</gene>